<protein>
    <submittedName>
        <fullName evidence="4">Putative signal transduction protein with CBS domains</fullName>
    </submittedName>
</protein>
<dbReference type="CDD" id="cd04622">
    <property type="entry name" value="CBS_pair_HRP1_like"/>
    <property type="match status" value="1"/>
</dbReference>
<dbReference type="PANTHER" id="PTHR43080:SF2">
    <property type="entry name" value="CBS DOMAIN-CONTAINING PROTEIN"/>
    <property type="match status" value="1"/>
</dbReference>
<dbReference type="SUPFAM" id="SSF54631">
    <property type="entry name" value="CBS-domain pair"/>
    <property type="match status" value="1"/>
</dbReference>
<sequence length="140" mass="15447">MRIEEIMTTDVETCMPESTLQEVASMMREINVGAIPICEKGRLVGIVTDRDIIVRGMAEQLPSDTAIAEILSEEVITGTIDLSAEQAAELMTEHKIRRLPIVENDRIIGIISWCDLATTKDSTTLQQQDATSRSSGLEEL</sequence>
<feature type="domain" description="CBS" evidence="3">
    <location>
        <begin position="71"/>
        <end position="130"/>
    </location>
</feature>
<feature type="domain" description="CBS" evidence="3">
    <location>
        <begin position="7"/>
        <end position="63"/>
    </location>
</feature>
<organism evidence="4 5">
    <name type="scientific">Planococcus donghaensis MPA1U2</name>
    <dbReference type="NCBI Taxonomy" id="933115"/>
    <lineage>
        <taxon>Bacteria</taxon>
        <taxon>Bacillati</taxon>
        <taxon>Bacillota</taxon>
        <taxon>Bacilli</taxon>
        <taxon>Bacillales</taxon>
        <taxon>Caryophanaceae</taxon>
        <taxon>Planococcus</taxon>
    </lineage>
</organism>
<name>E7RJI3_9BACL</name>
<comment type="caution">
    <text evidence="4">The sequence shown here is derived from an EMBL/GenBank/DDBJ whole genome shotgun (WGS) entry which is preliminary data.</text>
</comment>
<dbReference type="PROSITE" id="PS51371">
    <property type="entry name" value="CBS"/>
    <property type="match status" value="2"/>
</dbReference>
<dbReference type="RefSeq" id="WP_008432045.1">
    <property type="nucleotide sequence ID" value="NZ_AEPB01000044.1"/>
</dbReference>
<dbReference type="Proteomes" id="UP000003052">
    <property type="component" value="Unassembled WGS sequence"/>
</dbReference>
<dbReference type="SMART" id="SM00116">
    <property type="entry name" value="CBS"/>
    <property type="match status" value="2"/>
</dbReference>
<dbReference type="InterPro" id="IPR000644">
    <property type="entry name" value="CBS_dom"/>
</dbReference>
<reference evidence="4 5" key="1">
    <citation type="journal article" date="2011" name="J. Bacteriol.">
        <title>The Draft Genome of Planococcus donghaensis MPA1U2 Reveals Nonsporulation Pathways Controlled by a Conserved Spo0A Regulon.</title>
        <authorList>
            <person name="Pearson M.D."/>
            <person name="Noller H.F."/>
        </authorList>
    </citation>
    <scope>NUCLEOTIDE SEQUENCE [LARGE SCALE GENOMIC DNA]</scope>
    <source>
        <strain evidence="4 5">MPA1U2</strain>
    </source>
</reference>
<dbReference type="eggNOG" id="COG0517">
    <property type="taxonomic scope" value="Bacteria"/>
</dbReference>
<proteinExistence type="predicted"/>
<dbReference type="Gene3D" id="3.10.580.10">
    <property type="entry name" value="CBS-domain"/>
    <property type="match status" value="1"/>
</dbReference>
<evidence type="ECO:0000313" key="5">
    <source>
        <dbReference type="Proteomes" id="UP000003052"/>
    </source>
</evidence>
<evidence type="ECO:0000256" key="1">
    <source>
        <dbReference type="ARBA" id="ARBA00023122"/>
    </source>
</evidence>
<gene>
    <name evidence="4" type="ORF">GPDM_13266</name>
</gene>
<evidence type="ECO:0000256" key="2">
    <source>
        <dbReference type="PROSITE-ProRule" id="PRU00703"/>
    </source>
</evidence>
<dbReference type="PANTHER" id="PTHR43080">
    <property type="entry name" value="CBS DOMAIN-CONTAINING PROTEIN CBSX3, MITOCHONDRIAL"/>
    <property type="match status" value="1"/>
</dbReference>
<dbReference type="InterPro" id="IPR051257">
    <property type="entry name" value="Diverse_CBS-Domain"/>
</dbReference>
<keyword evidence="1 2" id="KW-0129">CBS domain</keyword>
<dbReference type="OrthoDB" id="9802114at2"/>
<dbReference type="InterPro" id="IPR046342">
    <property type="entry name" value="CBS_dom_sf"/>
</dbReference>
<accession>E7RJI3</accession>
<evidence type="ECO:0000259" key="3">
    <source>
        <dbReference type="PROSITE" id="PS51371"/>
    </source>
</evidence>
<dbReference type="Pfam" id="PF00571">
    <property type="entry name" value="CBS"/>
    <property type="match status" value="2"/>
</dbReference>
<dbReference type="AlphaFoldDB" id="E7RJI3"/>
<dbReference type="EMBL" id="AEPB01000044">
    <property type="protein sequence ID" value="EGA88825.1"/>
    <property type="molecule type" value="Genomic_DNA"/>
</dbReference>
<evidence type="ECO:0000313" key="4">
    <source>
        <dbReference type="EMBL" id="EGA88825.1"/>
    </source>
</evidence>